<keyword evidence="3" id="KW-1185">Reference proteome</keyword>
<evidence type="ECO:0000313" key="2">
    <source>
        <dbReference type="EMBL" id="VDK53475.1"/>
    </source>
</evidence>
<organism evidence="2 3">
    <name type="scientific">Cylicostephanus goldi</name>
    <name type="common">Nematode worm</name>
    <dbReference type="NCBI Taxonomy" id="71465"/>
    <lineage>
        <taxon>Eukaryota</taxon>
        <taxon>Metazoa</taxon>
        <taxon>Ecdysozoa</taxon>
        <taxon>Nematoda</taxon>
        <taxon>Chromadorea</taxon>
        <taxon>Rhabditida</taxon>
        <taxon>Rhabditina</taxon>
        <taxon>Rhabditomorpha</taxon>
        <taxon>Strongyloidea</taxon>
        <taxon>Strongylidae</taxon>
        <taxon>Cylicostephanus</taxon>
    </lineage>
</organism>
<protein>
    <submittedName>
        <fullName evidence="2">Uncharacterized protein</fullName>
    </submittedName>
</protein>
<proteinExistence type="predicted"/>
<accession>A0A3P6RI17</accession>
<reference evidence="2 3" key="1">
    <citation type="submission" date="2018-11" db="EMBL/GenBank/DDBJ databases">
        <authorList>
            <consortium name="Pathogen Informatics"/>
        </authorList>
    </citation>
    <scope>NUCLEOTIDE SEQUENCE [LARGE SCALE GENOMIC DNA]</scope>
</reference>
<dbReference type="Proteomes" id="UP000271889">
    <property type="component" value="Unassembled WGS sequence"/>
</dbReference>
<dbReference type="AlphaFoldDB" id="A0A3P6RI17"/>
<feature type="region of interest" description="Disordered" evidence="1">
    <location>
        <begin position="1"/>
        <end position="21"/>
    </location>
</feature>
<sequence length="81" mass="9302">MSMTDPPESVDEGTDDDQWIEQVEHEETIEPEAVNEEEVEEYIEVDGIIDDHDMQQTVLLRGDTIPRTIRNGQFPLSLFAL</sequence>
<dbReference type="OrthoDB" id="5808382at2759"/>
<feature type="compositionally biased region" description="Acidic residues" evidence="1">
    <location>
        <begin position="8"/>
        <end position="19"/>
    </location>
</feature>
<evidence type="ECO:0000313" key="3">
    <source>
        <dbReference type="Proteomes" id="UP000271889"/>
    </source>
</evidence>
<name>A0A3P6RI17_CYLGO</name>
<gene>
    <name evidence="2" type="ORF">CGOC_LOCUS2693</name>
</gene>
<dbReference type="EMBL" id="UYRV01006232">
    <property type="protein sequence ID" value="VDK53475.1"/>
    <property type="molecule type" value="Genomic_DNA"/>
</dbReference>
<evidence type="ECO:0000256" key="1">
    <source>
        <dbReference type="SAM" id="MobiDB-lite"/>
    </source>
</evidence>